<keyword evidence="2" id="KW-1185">Reference proteome</keyword>
<dbReference type="Proteomes" id="UP001162992">
    <property type="component" value="Chromosome 2"/>
</dbReference>
<proteinExistence type="predicted"/>
<protein>
    <submittedName>
        <fullName evidence="1">Uncharacterized protein</fullName>
    </submittedName>
</protein>
<reference evidence="2" key="1">
    <citation type="journal article" date="2024" name="Proc. Natl. Acad. Sci. U.S.A.">
        <title>Extraordinary preservation of gene collinearity over three hundred million years revealed in homosporous lycophytes.</title>
        <authorList>
            <person name="Li C."/>
            <person name="Wickell D."/>
            <person name="Kuo L.Y."/>
            <person name="Chen X."/>
            <person name="Nie B."/>
            <person name="Liao X."/>
            <person name="Peng D."/>
            <person name="Ji J."/>
            <person name="Jenkins J."/>
            <person name="Williams M."/>
            <person name="Shu S."/>
            <person name="Plott C."/>
            <person name="Barry K."/>
            <person name="Rajasekar S."/>
            <person name="Grimwood J."/>
            <person name="Han X."/>
            <person name="Sun S."/>
            <person name="Hou Z."/>
            <person name="He W."/>
            <person name="Dai G."/>
            <person name="Sun C."/>
            <person name="Schmutz J."/>
            <person name="Leebens-Mack J.H."/>
            <person name="Li F.W."/>
            <person name="Wang L."/>
        </authorList>
    </citation>
    <scope>NUCLEOTIDE SEQUENCE [LARGE SCALE GENOMIC DNA]</scope>
    <source>
        <strain evidence="2">cv. PW_Plant_1</strain>
    </source>
</reference>
<organism evidence="1 2">
    <name type="scientific">Diphasiastrum complanatum</name>
    <name type="common">Issler's clubmoss</name>
    <name type="synonym">Lycopodium complanatum</name>
    <dbReference type="NCBI Taxonomy" id="34168"/>
    <lineage>
        <taxon>Eukaryota</taxon>
        <taxon>Viridiplantae</taxon>
        <taxon>Streptophyta</taxon>
        <taxon>Embryophyta</taxon>
        <taxon>Tracheophyta</taxon>
        <taxon>Lycopodiopsida</taxon>
        <taxon>Lycopodiales</taxon>
        <taxon>Lycopodiaceae</taxon>
        <taxon>Lycopodioideae</taxon>
        <taxon>Diphasiastrum</taxon>
    </lineage>
</organism>
<evidence type="ECO:0000313" key="2">
    <source>
        <dbReference type="Proteomes" id="UP001162992"/>
    </source>
</evidence>
<sequence>METTGQTKADHSEEANSDAPAARVVGNEDSEEHGSTLNEEKGLKTSSENANELETTTKQLSKMEKFDDEEDADDQSPVEQVALTVPTTDDPTLPVLTFRMWTLGLLSCMMLSFLNQFFSYRTAPLIITPITVQIVSLPLGRFMAKYLPNKSVRMPFTSSTFSLNPGPFNIKEHVLITIFANAGAGFGNGGAYAVGIVDIIKAFYHRKIDFIAALIVILTTQVLGYGWAGLLRKYLVDPPHMWWPGNLVQVSLFRTLHEEEKKKGLSRIQFFSIVMIVSFSYYVLPGYLFFMLTSMSWICWAWPNSVTAQQLGSGLSGLGLGAIAFDWATTSAFLLSPLVAPFFAIVNVAIGYVVVLYIVTPATYWGNIYNAKTFPIFSSHLFTGDGQPYDITAVVNSNFELDLPKYEQAGPLHLSTFFAITYGFGFSAVASTVSHVAFFYGKEIWQRSKASLKEKPDVHTRLMKMYADIPQWWFLALTVATIAVTIATVEGWKHQLQLPWWGVLLACALASAFTLPIGVITATTNQTPGLNIITEYMMGYLQPGKPIANVCFKTYGYISMSQAIAFLQDFKLGHYMKIPPRSMFIVQVIGTCVAGFINLVVAWWLLTGISNICNAALLPPNSPWTCPSDRVFFDASVIWGLVGPKRVFGKLGQYQQLNWFFLLGFAGPIIIWLFAKAFPRAKWISHINMPVLLGSTANMPPATPVNYSSWIVVGTIFNYYVFKYHRGWWQRYNYVLSAGLDAGVAFMGVLLYFCLGLENKSISWWGSNVDNCPLSSCPTAHNITVDGCPVY</sequence>
<comment type="caution">
    <text evidence="1">The sequence shown here is derived from an EMBL/GenBank/DDBJ whole genome shotgun (WGS) entry which is preliminary data.</text>
</comment>
<evidence type="ECO:0000313" key="1">
    <source>
        <dbReference type="EMBL" id="KAJ7564971.1"/>
    </source>
</evidence>
<gene>
    <name evidence="1" type="ORF">O6H91_02G042200</name>
</gene>
<name>A0ACC2EEW0_DIPCM</name>
<accession>A0ACC2EEW0</accession>
<dbReference type="EMBL" id="CM055093">
    <property type="protein sequence ID" value="KAJ7564971.1"/>
    <property type="molecule type" value="Genomic_DNA"/>
</dbReference>